<dbReference type="EMBL" id="JADOXO010000433">
    <property type="protein sequence ID" value="KAF9804516.1"/>
    <property type="molecule type" value="Genomic_DNA"/>
</dbReference>
<protein>
    <submittedName>
        <fullName evidence="2">Uncharacterized protein</fullName>
    </submittedName>
</protein>
<feature type="region of interest" description="Disordered" evidence="1">
    <location>
        <begin position="26"/>
        <end position="45"/>
    </location>
</feature>
<organism evidence="2 3">
    <name type="scientific">Rhodonia placenta</name>
    <dbReference type="NCBI Taxonomy" id="104341"/>
    <lineage>
        <taxon>Eukaryota</taxon>
        <taxon>Fungi</taxon>
        <taxon>Dikarya</taxon>
        <taxon>Basidiomycota</taxon>
        <taxon>Agaricomycotina</taxon>
        <taxon>Agaricomycetes</taxon>
        <taxon>Polyporales</taxon>
        <taxon>Adustoporiaceae</taxon>
        <taxon>Rhodonia</taxon>
    </lineage>
</organism>
<gene>
    <name evidence="2" type="ORF">IEO21_09358</name>
</gene>
<reference evidence="2" key="1">
    <citation type="submission" date="2020-11" db="EMBL/GenBank/DDBJ databases">
        <authorList>
            <person name="Koelle M."/>
            <person name="Horta M.A.C."/>
            <person name="Nowrousian M."/>
            <person name="Ohm R.A."/>
            <person name="Benz P."/>
            <person name="Pilgard A."/>
        </authorList>
    </citation>
    <scope>NUCLEOTIDE SEQUENCE</scope>
    <source>
        <strain evidence="2">FPRL280</strain>
    </source>
</reference>
<evidence type="ECO:0000313" key="2">
    <source>
        <dbReference type="EMBL" id="KAF9804516.1"/>
    </source>
</evidence>
<dbReference type="AlphaFoldDB" id="A0A8H7TYB4"/>
<accession>A0A8H7TYB4</accession>
<evidence type="ECO:0000313" key="3">
    <source>
        <dbReference type="Proteomes" id="UP000639403"/>
    </source>
</evidence>
<evidence type="ECO:0000256" key="1">
    <source>
        <dbReference type="SAM" id="MobiDB-lite"/>
    </source>
</evidence>
<dbReference type="Proteomes" id="UP000639403">
    <property type="component" value="Unassembled WGS sequence"/>
</dbReference>
<sequence>MCMSGQTVQTFITIRTHIRALQPTSFCRGNSRSHTRMMNRAERKHSVPVRGLMSLRERSTRCGLARKDVHT</sequence>
<reference evidence="2" key="2">
    <citation type="journal article" name="Front. Microbiol.">
        <title>Degradative Capacity of Two Strains of Rhodonia placenta: From Phenotype to Genotype.</title>
        <authorList>
            <person name="Kolle M."/>
            <person name="Horta M.A.C."/>
            <person name="Nowrousian M."/>
            <person name="Ohm R.A."/>
            <person name="Benz J.P."/>
            <person name="Pilgard A."/>
        </authorList>
    </citation>
    <scope>NUCLEOTIDE SEQUENCE</scope>
    <source>
        <strain evidence="2">FPRL280</strain>
    </source>
</reference>
<name>A0A8H7TYB4_9APHY</name>
<comment type="caution">
    <text evidence="2">The sequence shown here is derived from an EMBL/GenBank/DDBJ whole genome shotgun (WGS) entry which is preliminary data.</text>
</comment>
<proteinExistence type="predicted"/>